<protein>
    <submittedName>
        <fullName evidence="1">Uncharacterized protein</fullName>
    </submittedName>
</protein>
<reference evidence="1" key="1">
    <citation type="submission" date="2021-08" db="EMBL/GenBank/DDBJ databases">
        <title>The first chromosome-level gecko genome reveals the dynamic sex chromosomes of Neotropical dwarf geckos (Sphaerodactylidae: Sphaerodactylus).</title>
        <authorList>
            <person name="Pinto B.J."/>
            <person name="Keating S.E."/>
            <person name="Gamble T."/>
        </authorList>
    </citation>
    <scope>NUCLEOTIDE SEQUENCE</scope>
    <source>
        <strain evidence="1">TG3544</strain>
    </source>
</reference>
<evidence type="ECO:0000313" key="1">
    <source>
        <dbReference type="EMBL" id="KAH7999717.1"/>
    </source>
</evidence>
<organism evidence="1 2">
    <name type="scientific">Sphaerodactylus townsendi</name>
    <dbReference type="NCBI Taxonomy" id="933632"/>
    <lineage>
        <taxon>Eukaryota</taxon>
        <taxon>Metazoa</taxon>
        <taxon>Chordata</taxon>
        <taxon>Craniata</taxon>
        <taxon>Vertebrata</taxon>
        <taxon>Euteleostomi</taxon>
        <taxon>Lepidosauria</taxon>
        <taxon>Squamata</taxon>
        <taxon>Bifurcata</taxon>
        <taxon>Gekkota</taxon>
        <taxon>Sphaerodactylidae</taxon>
        <taxon>Sphaerodactylus</taxon>
    </lineage>
</organism>
<name>A0ACB8F3U5_9SAUR</name>
<keyword evidence="2" id="KW-1185">Reference proteome</keyword>
<dbReference type="Proteomes" id="UP000827872">
    <property type="component" value="Linkage Group LG05"/>
</dbReference>
<dbReference type="EMBL" id="CM037618">
    <property type="protein sequence ID" value="KAH7999717.1"/>
    <property type="molecule type" value="Genomic_DNA"/>
</dbReference>
<accession>A0ACB8F3U5</accession>
<comment type="caution">
    <text evidence="1">The sequence shown here is derived from an EMBL/GenBank/DDBJ whole genome shotgun (WGS) entry which is preliminary data.</text>
</comment>
<sequence length="765" mass="84948">MAVAEAVAVKQPCPWRRNDATPPSAELTTVPKIINWDFKPDSVQENKLKERRYSAGSSYLTGQSAHHLTPVLQDVCLNASTFGYKACIKYSGVPAGLGNDILNRFLGEHNIACIIYPVHSETPVEKIQVTVQLDNLTAVYGHGDQTTDDQTKKSKNRAQWNLKKMDSSSERTSSSSSRITDEDENSKERPLDGFGGHEAQNHGDADRRHNRTLGKQQTSSSSSSSSSSESDWSHQDEKRKSNQFIVKSGKTSHKDRTQYNSNDSSERGGTQKERSRSSSSSDSSSINKDGSSSESRSRSSSESSSKSSSESGCSSSESGCNSRKRHRNSRENNCSSGKCNSHSSSSSSSSRRSSRSSRSSDSSSSEETDFLRKKASTKLIFAAQAVKSNNEKQGYQATVFVNHKDNKLDMQLVMAKTVMAKTAKIGCLYVHVWPYEAQASLNMGKQCQDKKLEIKVSKGHLATSPAIQLKIKSKKFAPMSEEFLPSLASYFDFNSIRQKNPCDEIVLRMAASSPQSVSVICKLPGETLYMEDVNVPWPTVISPPQHHPSKEMTAFNFLPELASRMLREDEAVCQVDETSIRNFANTRFNGAFNENCRTLIAQECTENPLFSIITRKPKLDLPRELDILLSTVNITISPAPNSSLLVSYNGEPMDKDVYEDDKEDIRIYRNESVVCIQASHYGLENVTYDSKTIWVTVSSKMRGKTCGLCGSNDGEKRNEGRMPNLELAHSDMAFFHSWLLEDSDCVTDLNPEMEDISQSAQQYSR</sequence>
<evidence type="ECO:0000313" key="2">
    <source>
        <dbReference type="Proteomes" id="UP000827872"/>
    </source>
</evidence>
<gene>
    <name evidence="1" type="ORF">K3G42_017843</name>
</gene>
<proteinExistence type="predicted"/>